<protein>
    <submittedName>
        <fullName evidence="2">Antitoxin VapB1</fullName>
    </submittedName>
</protein>
<dbReference type="Pfam" id="PF04014">
    <property type="entry name" value="MazE_antitoxin"/>
    <property type="match status" value="1"/>
</dbReference>
<dbReference type="EMBL" id="MLJW01000150">
    <property type="protein sequence ID" value="OIQ96345.1"/>
    <property type="molecule type" value="Genomic_DNA"/>
</dbReference>
<accession>A0A1J5RKS5</accession>
<dbReference type="GO" id="GO:0003677">
    <property type="term" value="F:DNA binding"/>
    <property type="evidence" value="ECO:0007669"/>
    <property type="project" value="InterPro"/>
</dbReference>
<dbReference type="InterPro" id="IPR007159">
    <property type="entry name" value="SpoVT-AbrB_dom"/>
</dbReference>
<sequence>MLTAKLFKNGRSQAVRLPAEFRFEGDEVLIRRDPVTGDVVLSPHNRKFEEWIKLRDRLLPMIPQKDLDALDNLRDTGAPVERDWI</sequence>
<dbReference type="SUPFAM" id="SSF89447">
    <property type="entry name" value="AbrB/MazE/MraZ-like"/>
    <property type="match status" value="1"/>
</dbReference>
<feature type="domain" description="SpoVT-AbrB" evidence="1">
    <location>
        <begin position="4"/>
        <end position="46"/>
    </location>
</feature>
<reference evidence="2" key="1">
    <citation type="submission" date="2016-10" db="EMBL/GenBank/DDBJ databases">
        <title>Sequence of Gallionella enrichment culture.</title>
        <authorList>
            <person name="Poehlein A."/>
            <person name="Muehling M."/>
            <person name="Daniel R."/>
        </authorList>
    </citation>
    <scope>NUCLEOTIDE SEQUENCE</scope>
</reference>
<dbReference type="InterPro" id="IPR037914">
    <property type="entry name" value="SpoVT-AbrB_sf"/>
</dbReference>
<proteinExistence type="predicted"/>
<comment type="caution">
    <text evidence="2">The sequence shown here is derived from an EMBL/GenBank/DDBJ whole genome shotgun (WGS) entry which is preliminary data.</text>
</comment>
<organism evidence="2">
    <name type="scientific">mine drainage metagenome</name>
    <dbReference type="NCBI Taxonomy" id="410659"/>
    <lineage>
        <taxon>unclassified sequences</taxon>
        <taxon>metagenomes</taxon>
        <taxon>ecological metagenomes</taxon>
    </lineage>
</organism>
<dbReference type="PROSITE" id="PS51740">
    <property type="entry name" value="SPOVT_ABRB"/>
    <property type="match status" value="1"/>
</dbReference>
<name>A0A1J5RKS5_9ZZZZ</name>
<dbReference type="Gene3D" id="2.10.260.10">
    <property type="match status" value="1"/>
</dbReference>
<gene>
    <name evidence="2" type="primary">vapB1_1</name>
    <name evidence="2" type="ORF">GALL_216220</name>
</gene>
<dbReference type="SMART" id="SM00966">
    <property type="entry name" value="SpoVT_AbrB"/>
    <property type="match status" value="1"/>
</dbReference>
<evidence type="ECO:0000313" key="2">
    <source>
        <dbReference type="EMBL" id="OIQ96345.1"/>
    </source>
</evidence>
<dbReference type="AlphaFoldDB" id="A0A1J5RKS5"/>
<evidence type="ECO:0000259" key="1">
    <source>
        <dbReference type="PROSITE" id="PS51740"/>
    </source>
</evidence>